<dbReference type="SUPFAM" id="SSF51430">
    <property type="entry name" value="NAD(P)-linked oxidoreductase"/>
    <property type="match status" value="1"/>
</dbReference>
<dbReference type="GO" id="GO:0030234">
    <property type="term" value="F:enzyme regulator activity"/>
    <property type="evidence" value="ECO:0007669"/>
    <property type="project" value="TreeGrafter"/>
</dbReference>
<keyword evidence="4" id="KW-0317">Glutathione biosynthesis</keyword>
<dbReference type="Gene3D" id="3.20.20.100">
    <property type="entry name" value="NADP-dependent oxidoreductase domain"/>
    <property type="match status" value="1"/>
</dbReference>
<evidence type="ECO:0000256" key="7">
    <source>
        <dbReference type="ARBA" id="ARBA00031732"/>
    </source>
</evidence>
<dbReference type="GO" id="GO:0017109">
    <property type="term" value="C:glutamate-cysteine ligase complex"/>
    <property type="evidence" value="ECO:0007669"/>
    <property type="project" value="TreeGrafter"/>
</dbReference>
<name>A0A0K8TRG6_TABBR</name>
<comment type="similarity">
    <text evidence="2">Belongs to the aldo/keto reductase family. Glutamate--cysteine ligase light chain subfamily.</text>
</comment>
<dbReference type="InterPro" id="IPR032963">
    <property type="entry name" value="Gclm"/>
</dbReference>
<evidence type="ECO:0000256" key="3">
    <source>
        <dbReference type="ARBA" id="ARBA00011532"/>
    </source>
</evidence>
<evidence type="ECO:0000313" key="10">
    <source>
        <dbReference type="EMBL" id="JAI16964.1"/>
    </source>
</evidence>
<dbReference type="Pfam" id="PF00248">
    <property type="entry name" value="Aldo_ket_red"/>
    <property type="match status" value="1"/>
</dbReference>
<evidence type="ECO:0000256" key="4">
    <source>
        <dbReference type="ARBA" id="ARBA00022684"/>
    </source>
</evidence>
<dbReference type="GO" id="GO:0006750">
    <property type="term" value="P:glutathione biosynthetic process"/>
    <property type="evidence" value="ECO:0007669"/>
    <property type="project" value="UniProtKB-UniPathway"/>
</dbReference>
<dbReference type="UniPathway" id="UPA00142">
    <property type="reaction ID" value="UER00209"/>
</dbReference>
<accession>A0A0K8TRG6</accession>
<proteinExistence type="evidence at transcript level"/>
<comment type="pathway">
    <text evidence="1">Sulfur metabolism; glutathione biosynthesis; glutathione from L-cysteine and L-glutamate: step 1/2.</text>
</comment>
<dbReference type="GO" id="GO:0016874">
    <property type="term" value="F:ligase activity"/>
    <property type="evidence" value="ECO:0007669"/>
    <property type="project" value="UniProtKB-KW"/>
</dbReference>
<organism evidence="10">
    <name type="scientific">Tabanus bromius</name>
    <name type="common">Band-eyed brown horse fly</name>
    <dbReference type="NCBI Taxonomy" id="304241"/>
    <lineage>
        <taxon>Eukaryota</taxon>
        <taxon>Metazoa</taxon>
        <taxon>Ecdysozoa</taxon>
        <taxon>Arthropoda</taxon>
        <taxon>Hexapoda</taxon>
        <taxon>Insecta</taxon>
        <taxon>Pterygota</taxon>
        <taxon>Neoptera</taxon>
        <taxon>Endopterygota</taxon>
        <taxon>Diptera</taxon>
        <taxon>Brachycera</taxon>
        <taxon>Tabanomorpha</taxon>
        <taxon>Tabanoidea</taxon>
        <taxon>Tabanidae</taxon>
        <taxon>Tabanus</taxon>
    </lineage>
</organism>
<dbReference type="AlphaFoldDB" id="A0A0K8TRG6"/>
<dbReference type="EMBL" id="GDAI01000639">
    <property type="protein sequence ID" value="JAI16964.1"/>
    <property type="molecule type" value="mRNA"/>
</dbReference>
<comment type="subunit">
    <text evidence="3">Heterodimer of a catalytic heavy chain and a regulatory light chain.</text>
</comment>
<sequence length="274" mass="30553">MLTKMLEDNAKIIISTGNVLNVNKKAGQKPTEELIDCLKATLTEPLTNLENAEIHRANDDLLDKINEHERNSIKIGAKLFLNTNSTEYLNEAVETVLQILGIKCLDNLILAYHPTTKNIEQADYTNLNGSLSNENSENTQNSHSKAKEPLEDVKKLWNCLEKYSVNKQICQLGISDLDPDSFAELHGNSKVHPTIAQINLSTCCVVPPALQEFCNKNDVQLLTHSDPEVILPDDILPNMGLSGYKPIWAVRYQVHVKCRGLLTAKGYIVATSRH</sequence>
<dbReference type="InterPro" id="IPR023210">
    <property type="entry name" value="NADP_OxRdtase_dom"/>
</dbReference>
<evidence type="ECO:0000259" key="9">
    <source>
        <dbReference type="Pfam" id="PF00248"/>
    </source>
</evidence>
<evidence type="ECO:0000256" key="2">
    <source>
        <dbReference type="ARBA" id="ARBA00008612"/>
    </source>
</evidence>
<dbReference type="PANTHER" id="PTHR13295">
    <property type="entry name" value="GLUTAMATE CYSTEINE LIGASE REGULATORY SUBUNIT"/>
    <property type="match status" value="1"/>
</dbReference>
<protein>
    <recommendedName>
        <fullName evidence="7">GCS light chain</fullName>
    </recommendedName>
    <alternativeName>
        <fullName evidence="5">Gamma-ECS regulatory subunit</fullName>
    </alternativeName>
    <alternativeName>
        <fullName evidence="8">Gamma-glutamylcysteine synthetase regulatory subunit</fullName>
    </alternativeName>
    <alternativeName>
        <fullName evidence="6">Glutamate--cysteine ligase modifier subunit</fullName>
    </alternativeName>
</protein>
<keyword evidence="10" id="KW-0436">Ligase</keyword>
<evidence type="ECO:0000256" key="8">
    <source>
        <dbReference type="ARBA" id="ARBA00032926"/>
    </source>
</evidence>
<dbReference type="GO" id="GO:0035226">
    <property type="term" value="F:glutamate-cysteine ligase catalytic subunit binding"/>
    <property type="evidence" value="ECO:0007669"/>
    <property type="project" value="InterPro"/>
</dbReference>
<dbReference type="InterPro" id="IPR036812">
    <property type="entry name" value="NAD(P)_OxRdtase_dom_sf"/>
</dbReference>
<evidence type="ECO:0000256" key="1">
    <source>
        <dbReference type="ARBA" id="ARBA00005006"/>
    </source>
</evidence>
<evidence type="ECO:0000256" key="6">
    <source>
        <dbReference type="ARBA" id="ARBA00031154"/>
    </source>
</evidence>
<dbReference type="PANTHER" id="PTHR13295:SF4">
    <property type="entry name" value="GLUTAMATE--CYSTEINE LIGASE REGULATORY SUBUNIT"/>
    <property type="match status" value="1"/>
</dbReference>
<reference evidence="10" key="1">
    <citation type="journal article" date="2015" name="Insect Biochem. Mol. Biol.">
        <title>An insight into the sialome of the horse fly, Tabanus bromius.</title>
        <authorList>
            <person name="Ribeiro J.M."/>
            <person name="Kazimirova M."/>
            <person name="Takac P."/>
            <person name="Andersen J.F."/>
            <person name="Francischetti I.M."/>
        </authorList>
    </citation>
    <scope>NUCLEOTIDE SEQUENCE</scope>
</reference>
<feature type="domain" description="NADP-dependent oxidoreductase" evidence="9">
    <location>
        <begin position="25"/>
        <end position="225"/>
    </location>
</feature>
<evidence type="ECO:0000256" key="5">
    <source>
        <dbReference type="ARBA" id="ARBA00030406"/>
    </source>
</evidence>